<feature type="compositionally biased region" description="Acidic residues" evidence="1">
    <location>
        <begin position="272"/>
        <end position="283"/>
    </location>
</feature>
<dbReference type="RefSeq" id="WP_117443890.1">
    <property type="nucleotide sequence ID" value="NZ_JAKNHC010000026.1"/>
</dbReference>
<gene>
    <name evidence="3" type="ORF">DXA38_15140</name>
</gene>
<evidence type="ECO:0008006" key="5">
    <source>
        <dbReference type="Google" id="ProtNLM"/>
    </source>
</evidence>
<evidence type="ECO:0000256" key="1">
    <source>
        <dbReference type="SAM" id="MobiDB-lite"/>
    </source>
</evidence>
<dbReference type="EMBL" id="QVEV01000025">
    <property type="protein sequence ID" value="RGC13981.1"/>
    <property type="molecule type" value="Genomic_DNA"/>
</dbReference>
<feature type="signal peptide" evidence="2">
    <location>
        <begin position="1"/>
        <end position="18"/>
    </location>
</feature>
<organism evidence="3 4">
    <name type="scientific">Clostridium innocuum</name>
    <dbReference type="NCBI Taxonomy" id="1522"/>
    <lineage>
        <taxon>Bacteria</taxon>
        <taxon>Bacillati</taxon>
        <taxon>Bacillota</taxon>
        <taxon>Clostridia</taxon>
        <taxon>Eubacteriales</taxon>
        <taxon>Clostridiaceae</taxon>
        <taxon>Clostridium</taxon>
    </lineage>
</organism>
<evidence type="ECO:0000313" key="3">
    <source>
        <dbReference type="EMBL" id="RGC13981.1"/>
    </source>
</evidence>
<proteinExistence type="predicted"/>
<name>A0A3E2VSW9_CLOIN</name>
<reference evidence="3 4" key="1">
    <citation type="submission" date="2018-08" db="EMBL/GenBank/DDBJ databases">
        <title>A genome reference for cultivated species of the human gut microbiota.</title>
        <authorList>
            <person name="Zou Y."/>
            <person name="Xue W."/>
            <person name="Luo G."/>
        </authorList>
    </citation>
    <scope>NUCLEOTIDE SEQUENCE [LARGE SCALE GENOMIC DNA]</scope>
    <source>
        <strain evidence="3 4">OF01-2LB</strain>
    </source>
</reference>
<feature type="region of interest" description="Disordered" evidence="1">
    <location>
        <begin position="262"/>
        <end position="283"/>
    </location>
</feature>
<dbReference type="AlphaFoldDB" id="A0A3E2VSW9"/>
<comment type="caution">
    <text evidence="3">The sequence shown here is derived from an EMBL/GenBank/DDBJ whole genome shotgun (WGS) entry which is preliminary data.</text>
</comment>
<evidence type="ECO:0000256" key="2">
    <source>
        <dbReference type="SAM" id="SignalP"/>
    </source>
</evidence>
<protein>
    <recommendedName>
        <fullName evidence="5">Lipoprotein</fullName>
    </recommendedName>
</protein>
<dbReference type="OrthoDB" id="1653710at2"/>
<accession>A0A3E2VSW9</accession>
<dbReference type="Proteomes" id="UP000260025">
    <property type="component" value="Unassembled WGS sequence"/>
</dbReference>
<sequence>MKKALALLTCTLMVFTLAACSSKSKINEDALDTYAKATTNMTKLKSAAFDMKLLVDADEMDMHAKVTMDGKYNAEKKLQLALHMDAAVNGIGLDDLASFYMKDDVMYANIMDMEKEYKELDDQLLSKLKLDKETGDPKKNVEKSFEEMTMEVKDGKKVITAVMNKDGLSNAKDYANKSIDDDTFKIGDGFKVTGVREGAYILTVNKQNQFERVEMKIAATYEMDDADGKKETVDMTINLIVNLNDINQVNKIEFPSFKDYKKADSKKSDTNDLLDDLSNENAL</sequence>
<feature type="chain" id="PRO_5039142674" description="Lipoprotein" evidence="2">
    <location>
        <begin position="19"/>
        <end position="283"/>
    </location>
</feature>
<dbReference type="PROSITE" id="PS51257">
    <property type="entry name" value="PROKAR_LIPOPROTEIN"/>
    <property type="match status" value="1"/>
</dbReference>
<keyword evidence="2" id="KW-0732">Signal</keyword>
<evidence type="ECO:0000313" key="4">
    <source>
        <dbReference type="Proteomes" id="UP000260025"/>
    </source>
</evidence>